<evidence type="ECO:0000256" key="2">
    <source>
        <dbReference type="SAM" id="MobiDB-lite"/>
    </source>
</evidence>
<dbReference type="InterPro" id="IPR038332">
    <property type="entry name" value="PPE_sf"/>
</dbReference>
<dbReference type="Gene3D" id="1.20.1260.20">
    <property type="entry name" value="PPE superfamily"/>
    <property type="match status" value="1"/>
</dbReference>
<reference evidence="4" key="1">
    <citation type="journal article" date="2014" name="Int. J. Syst. Evol. Microbiol.">
        <title>Complete genome sequence of Corynebacterium casei LMG S-19264T (=DSM 44701T), isolated from a smear-ripened cheese.</title>
        <authorList>
            <consortium name="US DOE Joint Genome Institute (JGI-PGF)"/>
            <person name="Walter F."/>
            <person name="Albersmeier A."/>
            <person name="Kalinowski J."/>
            <person name="Ruckert C."/>
        </authorList>
    </citation>
    <scope>NUCLEOTIDE SEQUENCE</scope>
    <source>
        <strain evidence="4">CGMCC 4.5737</strain>
    </source>
</reference>
<proteinExistence type="inferred from homology"/>
<dbReference type="Proteomes" id="UP000637578">
    <property type="component" value="Unassembled WGS sequence"/>
</dbReference>
<dbReference type="SUPFAM" id="SSF140459">
    <property type="entry name" value="PE/PPE dimer-like"/>
    <property type="match status" value="1"/>
</dbReference>
<dbReference type="RefSeq" id="WP_189059988.1">
    <property type="nucleotide sequence ID" value="NZ_BMMK01000020.1"/>
</dbReference>
<feature type="compositionally biased region" description="Gly residues" evidence="2">
    <location>
        <begin position="290"/>
        <end position="304"/>
    </location>
</feature>
<accession>A0A8J3CH39</accession>
<feature type="compositionally biased region" description="Low complexity" evidence="2">
    <location>
        <begin position="245"/>
        <end position="286"/>
    </location>
</feature>
<keyword evidence="5" id="KW-1185">Reference proteome</keyword>
<dbReference type="InterPro" id="IPR000030">
    <property type="entry name" value="PPE_dom"/>
</dbReference>
<comment type="caution">
    <text evidence="4">The sequence shown here is derived from an EMBL/GenBank/DDBJ whole genome shotgun (WGS) entry which is preliminary data.</text>
</comment>
<sequence length="464" mass="45945">MGDHRWRGYTHEELYRQIHAGPGPAASASSAGRWNELSKALGEIDGDLAAALERSGGSWEGAAADAARAGLNPLGQWASDAQHSAEVMRLSAELQADHVSKARADMPAPVEVTAEQPPAAVSGLVHLFGGQTDYERQEAAADAAEQKAFEVMATYEASTSSNTSTLSQFSPPPEIAVAGPAAALAVGGTVAGLVGRALLTGMGAARPGGWATPTRTSPQPARPAPGGFSVLGSPTSPETKAIAGPARTVRPAATNPAAAAPSTGSSAAPSKTGASAPGSGLGAAAPGPRPGGGPAGQPGQGRPGGVAPSSPGPAPAKDLPSRGSSLSTWMSPGVVAAGAAEPEHTPGMRRGPLGPAESLHAALREGTASGAGHAGAGRAAPIGMVGAGPMLGGSGTTHRRSVTDSRGDAAFAPVGQGGGNDDEDHERPDYLLSADDVFDVDEDYSPHGSRQRIAPPVIGETDAS</sequence>
<reference evidence="4" key="2">
    <citation type="submission" date="2020-09" db="EMBL/GenBank/DDBJ databases">
        <authorList>
            <person name="Sun Q."/>
            <person name="Zhou Y."/>
        </authorList>
    </citation>
    <scope>NUCLEOTIDE SEQUENCE</scope>
    <source>
        <strain evidence="4">CGMCC 4.5737</strain>
    </source>
</reference>
<evidence type="ECO:0000313" key="5">
    <source>
        <dbReference type="Proteomes" id="UP000637578"/>
    </source>
</evidence>
<dbReference type="EMBL" id="BMMK01000020">
    <property type="protein sequence ID" value="GGM65991.1"/>
    <property type="molecule type" value="Genomic_DNA"/>
</dbReference>
<organism evidence="4 5">
    <name type="scientific">Longimycelium tulufanense</name>
    <dbReference type="NCBI Taxonomy" id="907463"/>
    <lineage>
        <taxon>Bacteria</taxon>
        <taxon>Bacillati</taxon>
        <taxon>Actinomycetota</taxon>
        <taxon>Actinomycetes</taxon>
        <taxon>Pseudonocardiales</taxon>
        <taxon>Pseudonocardiaceae</taxon>
        <taxon>Longimycelium</taxon>
    </lineage>
</organism>
<protein>
    <recommendedName>
        <fullName evidence="3">PPE domain-containing protein</fullName>
    </recommendedName>
</protein>
<evidence type="ECO:0000256" key="1">
    <source>
        <dbReference type="ARBA" id="ARBA00010652"/>
    </source>
</evidence>
<gene>
    <name evidence="4" type="ORF">GCM10012275_40710</name>
</gene>
<comment type="similarity">
    <text evidence="1">Belongs to the mycobacterial PPE family.</text>
</comment>
<evidence type="ECO:0000313" key="4">
    <source>
        <dbReference type="EMBL" id="GGM65991.1"/>
    </source>
</evidence>
<dbReference type="AlphaFoldDB" id="A0A8J3CH39"/>
<feature type="region of interest" description="Disordered" evidence="2">
    <location>
        <begin position="206"/>
        <end position="464"/>
    </location>
</feature>
<dbReference type="Pfam" id="PF00823">
    <property type="entry name" value="PPE"/>
    <property type="match status" value="1"/>
</dbReference>
<evidence type="ECO:0000259" key="3">
    <source>
        <dbReference type="Pfam" id="PF00823"/>
    </source>
</evidence>
<feature type="compositionally biased region" description="Gly residues" evidence="2">
    <location>
        <begin position="385"/>
        <end position="395"/>
    </location>
</feature>
<feature type="domain" description="PPE" evidence="3">
    <location>
        <begin position="17"/>
        <end position="166"/>
    </location>
</feature>
<feature type="compositionally biased region" description="Low complexity" evidence="2">
    <location>
        <begin position="366"/>
        <end position="383"/>
    </location>
</feature>
<name>A0A8J3CH39_9PSEU</name>